<dbReference type="RefSeq" id="WP_158765006.1">
    <property type="nucleotide sequence ID" value="NZ_CP047045.1"/>
</dbReference>
<evidence type="ECO:0000256" key="3">
    <source>
        <dbReference type="ARBA" id="ARBA00022553"/>
    </source>
</evidence>
<dbReference type="SMART" id="SM00388">
    <property type="entry name" value="HisKA"/>
    <property type="match status" value="1"/>
</dbReference>
<dbReference type="Gene3D" id="3.40.50.2300">
    <property type="match status" value="1"/>
</dbReference>
<dbReference type="Pfam" id="PF00072">
    <property type="entry name" value="Response_reg"/>
    <property type="match status" value="1"/>
</dbReference>
<sequence>MSKPSSPIRIDHLLTIAIVLVAILVLATVLVLGAGERLYQGANDERLATRSARNAAIAFASAEADAVGAQRTYLISTDRGALAAFDTAKQETLTRLSDMRRLNEGRAESLVIIDRIEARTQQLFENLDAGVASRVSRVQRDASLAEITQAIEDETEALHASIIRRADASRAHEEAERARINSLAGALALFSLITSALALLALRRERQQWLLATEAAEEARARAHASDLAKTRFLAVASHDMRQPLHALTLYLSALERRVEGAEAHDIIVKMDRATQSMVGMFSTLLDLARIQAGVVTPEFETVRVQHVIDRIVAEHPGSLVEAPPTSLVIRSDAILLERVLRNLVSNALKHGGGKARIETTALGDTVSIAVIDNGPGIAPEDQERIFEEFVRLEGRAEGLGLGLAIVKRIAELLETPIDVVSTPGQGSRFVLRTERATADPEAPSAPEAPASLNGAAILVVDDDALAREAVGRALSDLGADVRTASNEADAAETLQTGFAPRLLVMDLRIDGELAGVAIANRLREQLAPAPHVIVVTGDTGPETLELLRASGFPWLIKPVNPNDLSAAAMAQLAA</sequence>
<keyword evidence="8" id="KW-0812">Transmembrane</keyword>
<evidence type="ECO:0000256" key="6">
    <source>
        <dbReference type="ARBA" id="ARBA00023012"/>
    </source>
</evidence>
<dbReference type="InterPro" id="IPR003661">
    <property type="entry name" value="HisK_dim/P_dom"/>
</dbReference>
<dbReference type="AlphaFoldDB" id="A0A6I6MLB3"/>
<dbReference type="PRINTS" id="PR00344">
    <property type="entry name" value="BCTRLSENSOR"/>
</dbReference>
<dbReference type="SUPFAM" id="SSF52172">
    <property type="entry name" value="CheY-like"/>
    <property type="match status" value="1"/>
</dbReference>
<dbReference type="CDD" id="cd00082">
    <property type="entry name" value="HisKA"/>
    <property type="match status" value="1"/>
</dbReference>
<keyword evidence="3 7" id="KW-0597">Phosphoprotein</keyword>
<dbReference type="Pfam" id="PF00512">
    <property type="entry name" value="HisKA"/>
    <property type="match status" value="1"/>
</dbReference>
<name>A0A6I6MLB3_9CAUL</name>
<gene>
    <name evidence="11" type="primary">torS_1</name>
    <name evidence="11" type="ORF">DSM104635_00854</name>
</gene>
<feature type="domain" description="Response regulatory" evidence="10">
    <location>
        <begin position="457"/>
        <end position="573"/>
    </location>
</feature>
<dbReference type="EC" id="2.7.13.3" evidence="2"/>
<dbReference type="SMART" id="SM00387">
    <property type="entry name" value="HATPase_c"/>
    <property type="match status" value="1"/>
</dbReference>
<dbReference type="PANTHER" id="PTHR43711:SF1">
    <property type="entry name" value="HISTIDINE KINASE 1"/>
    <property type="match status" value="1"/>
</dbReference>
<evidence type="ECO:0000256" key="1">
    <source>
        <dbReference type="ARBA" id="ARBA00000085"/>
    </source>
</evidence>
<dbReference type="GO" id="GO:0000155">
    <property type="term" value="F:phosphorelay sensor kinase activity"/>
    <property type="evidence" value="ECO:0007669"/>
    <property type="project" value="InterPro"/>
</dbReference>
<keyword evidence="8" id="KW-1133">Transmembrane helix</keyword>
<dbReference type="Gene3D" id="3.30.565.10">
    <property type="entry name" value="Histidine kinase-like ATPase, C-terminal domain"/>
    <property type="match status" value="1"/>
</dbReference>
<evidence type="ECO:0000256" key="8">
    <source>
        <dbReference type="SAM" id="Phobius"/>
    </source>
</evidence>
<dbReference type="SMART" id="SM00448">
    <property type="entry name" value="REC"/>
    <property type="match status" value="1"/>
</dbReference>
<proteinExistence type="predicted"/>
<dbReference type="SUPFAM" id="SSF55874">
    <property type="entry name" value="ATPase domain of HSP90 chaperone/DNA topoisomerase II/histidine kinase"/>
    <property type="match status" value="1"/>
</dbReference>
<evidence type="ECO:0000313" key="11">
    <source>
        <dbReference type="EMBL" id="QGZ94038.1"/>
    </source>
</evidence>
<dbReference type="InterPro" id="IPR001789">
    <property type="entry name" value="Sig_transdc_resp-reg_receiver"/>
</dbReference>
<evidence type="ECO:0000313" key="12">
    <source>
        <dbReference type="Proteomes" id="UP000431269"/>
    </source>
</evidence>
<dbReference type="InterPro" id="IPR004358">
    <property type="entry name" value="Sig_transdc_His_kin-like_C"/>
</dbReference>
<organism evidence="11 12">
    <name type="scientific">Terricaulis silvestris</name>
    <dbReference type="NCBI Taxonomy" id="2686094"/>
    <lineage>
        <taxon>Bacteria</taxon>
        <taxon>Pseudomonadati</taxon>
        <taxon>Pseudomonadota</taxon>
        <taxon>Alphaproteobacteria</taxon>
        <taxon>Caulobacterales</taxon>
        <taxon>Caulobacteraceae</taxon>
        <taxon>Terricaulis</taxon>
    </lineage>
</organism>
<dbReference type="EMBL" id="CP047045">
    <property type="protein sequence ID" value="QGZ94038.1"/>
    <property type="molecule type" value="Genomic_DNA"/>
</dbReference>
<dbReference type="CDD" id="cd00075">
    <property type="entry name" value="HATPase"/>
    <property type="match status" value="1"/>
</dbReference>
<dbReference type="InterPro" id="IPR036097">
    <property type="entry name" value="HisK_dim/P_sf"/>
</dbReference>
<dbReference type="InterPro" id="IPR003594">
    <property type="entry name" value="HATPase_dom"/>
</dbReference>
<evidence type="ECO:0000259" key="9">
    <source>
        <dbReference type="PROSITE" id="PS50109"/>
    </source>
</evidence>
<evidence type="ECO:0000259" key="10">
    <source>
        <dbReference type="PROSITE" id="PS50110"/>
    </source>
</evidence>
<keyword evidence="5" id="KW-0418">Kinase</keyword>
<dbReference type="InterPro" id="IPR036890">
    <property type="entry name" value="HATPase_C_sf"/>
</dbReference>
<dbReference type="SUPFAM" id="SSF47384">
    <property type="entry name" value="Homodimeric domain of signal transducing histidine kinase"/>
    <property type="match status" value="1"/>
</dbReference>
<dbReference type="InterPro" id="IPR005467">
    <property type="entry name" value="His_kinase_dom"/>
</dbReference>
<evidence type="ECO:0000256" key="2">
    <source>
        <dbReference type="ARBA" id="ARBA00012438"/>
    </source>
</evidence>
<comment type="catalytic activity">
    <reaction evidence="1">
        <text>ATP + protein L-histidine = ADP + protein N-phospho-L-histidine.</text>
        <dbReference type="EC" id="2.7.13.3"/>
    </reaction>
</comment>
<feature type="transmembrane region" description="Helical" evidence="8">
    <location>
        <begin position="183"/>
        <end position="202"/>
    </location>
</feature>
<dbReference type="CDD" id="cd00156">
    <property type="entry name" value="REC"/>
    <property type="match status" value="1"/>
</dbReference>
<accession>A0A6I6MLB3</accession>
<evidence type="ECO:0000256" key="4">
    <source>
        <dbReference type="ARBA" id="ARBA00022679"/>
    </source>
</evidence>
<keyword evidence="4 11" id="KW-0808">Transferase</keyword>
<keyword evidence="6" id="KW-0902">Two-component regulatory system</keyword>
<dbReference type="Pfam" id="PF02518">
    <property type="entry name" value="HATPase_c"/>
    <property type="match status" value="1"/>
</dbReference>
<dbReference type="Proteomes" id="UP000431269">
    <property type="component" value="Chromosome"/>
</dbReference>
<evidence type="ECO:0000256" key="7">
    <source>
        <dbReference type="PROSITE-ProRule" id="PRU00169"/>
    </source>
</evidence>
<dbReference type="PANTHER" id="PTHR43711">
    <property type="entry name" value="TWO-COMPONENT HISTIDINE KINASE"/>
    <property type="match status" value="1"/>
</dbReference>
<dbReference type="InterPro" id="IPR011006">
    <property type="entry name" value="CheY-like_superfamily"/>
</dbReference>
<dbReference type="InterPro" id="IPR050736">
    <property type="entry name" value="Sensor_HK_Regulatory"/>
</dbReference>
<keyword evidence="8" id="KW-0472">Membrane</keyword>
<protein>
    <recommendedName>
        <fullName evidence="2">histidine kinase</fullName>
        <ecNumber evidence="2">2.7.13.3</ecNumber>
    </recommendedName>
</protein>
<feature type="domain" description="Histidine kinase" evidence="9">
    <location>
        <begin position="236"/>
        <end position="438"/>
    </location>
</feature>
<dbReference type="KEGG" id="tsv:DSM104635_00854"/>
<reference evidence="12" key="1">
    <citation type="submission" date="2019-12" db="EMBL/GenBank/DDBJ databases">
        <title>Complete genome of Terracaulis silvestris 0127_4.</title>
        <authorList>
            <person name="Vieira S."/>
            <person name="Riedel T."/>
            <person name="Sproer C."/>
            <person name="Pascual J."/>
            <person name="Boedeker C."/>
            <person name="Overmann J."/>
        </authorList>
    </citation>
    <scope>NUCLEOTIDE SEQUENCE [LARGE SCALE GENOMIC DNA]</scope>
    <source>
        <strain evidence="12">0127_4</strain>
    </source>
</reference>
<dbReference type="PROSITE" id="PS50109">
    <property type="entry name" value="HIS_KIN"/>
    <property type="match status" value="1"/>
</dbReference>
<dbReference type="PROSITE" id="PS50110">
    <property type="entry name" value="RESPONSE_REGULATORY"/>
    <property type="match status" value="1"/>
</dbReference>
<feature type="modified residue" description="4-aspartylphosphate" evidence="7">
    <location>
        <position position="507"/>
    </location>
</feature>
<evidence type="ECO:0000256" key="5">
    <source>
        <dbReference type="ARBA" id="ARBA00022777"/>
    </source>
</evidence>
<feature type="transmembrane region" description="Helical" evidence="8">
    <location>
        <begin position="12"/>
        <end position="34"/>
    </location>
</feature>
<keyword evidence="12" id="KW-1185">Reference proteome</keyword>
<dbReference type="Gene3D" id="1.10.287.130">
    <property type="match status" value="1"/>
</dbReference>